<dbReference type="InterPro" id="IPR036388">
    <property type="entry name" value="WH-like_DNA-bd_sf"/>
</dbReference>
<evidence type="ECO:0000313" key="3">
    <source>
        <dbReference type="Proteomes" id="UP000308705"/>
    </source>
</evidence>
<protein>
    <submittedName>
        <fullName evidence="2">LuxR family transcriptional regulator</fullName>
    </submittedName>
</protein>
<dbReference type="SMART" id="SM00421">
    <property type="entry name" value="HTH_LUXR"/>
    <property type="match status" value="1"/>
</dbReference>
<dbReference type="InterPro" id="IPR000792">
    <property type="entry name" value="Tscrpt_reg_LuxR_C"/>
</dbReference>
<evidence type="ECO:0000313" key="2">
    <source>
        <dbReference type="EMBL" id="TKK91027.1"/>
    </source>
</evidence>
<dbReference type="OrthoDB" id="5932488at2"/>
<dbReference type="RefSeq" id="WP_137245727.1">
    <property type="nucleotide sequence ID" value="NZ_SZQA01000002.1"/>
</dbReference>
<dbReference type="GO" id="GO:0006355">
    <property type="term" value="P:regulation of DNA-templated transcription"/>
    <property type="evidence" value="ECO:0007669"/>
    <property type="project" value="InterPro"/>
</dbReference>
<evidence type="ECO:0000259" key="1">
    <source>
        <dbReference type="SMART" id="SM00421"/>
    </source>
</evidence>
<dbReference type="GO" id="GO:0003677">
    <property type="term" value="F:DNA binding"/>
    <property type="evidence" value="ECO:0007669"/>
    <property type="project" value="InterPro"/>
</dbReference>
<comment type="caution">
    <text evidence="2">The sequence shown here is derived from an EMBL/GenBank/DDBJ whole genome shotgun (WGS) entry which is preliminary data.</text>
</comment>
<feature type="domain" description="HTH luxR-type" evidence="1">
    <location>
        <begin position="273"/>
        <end position="322"/>
    </location>
</feature>
<dbReference type="PANTHER" id="PTHR34293:SF1">
    <property type="entry name" value="HTH-TYPE TRANSCRIPTIONAL REGULATOR TRMBL2"/>
    <property type="match status" value="1"/>
</dbReference>
<dbReference type="CDD" id="cd06170">
    <property type="entry name" value="LuxR_C_like"/>
    <property type="match status" value="1"/>
</dbReference>
<dbReference type="AlphaFoldDB" id="A0A4U3MRL7"/>
<keyword evidence="3" id="KW-1185">Reference proteome</keyword>
<dbReference type="PANTHER" id="PTHR34293">
    <property type="entry name" value="HTH-TYPE TRANSCRIPTIONAL REGULATOR TRMBL2"/>
    <property type="match status" value="1"/>
</dbReference>
<accession>A0A4U3MRL7</accession>
<gene>
    <name evidence="2" type="ORF">FDA94_04555</name>
</gene>
<dbReference type="Gene3D" id="1.10.10.10">
    <property type="entry name" value="Winged helix-like DNA-binding domain superfamily/Winged helix DNA-binding domain"/>
    <property type="match status" value="2"/>
</dbReference>
<name>A0A4U3MRL7_9ACTN</name>
<dbReference type="SUPFAM" id="SSF46894">
    <property type="entry name" value="C-terminal effector domain of the bipartite response regulators"/>
    <property type="match status" value="1"/>
</dbReference>
<dbReference type="Pfam" id="PF00196">
    <property type="entry name" value="GerE"/>
    <property type="match status" value="1"/>
</dbReference>
<dbReference type="InterPro" id="IPR016032">
    <property type="entry name" value="Sig_transdc_resp-reg_C-effctor"/>
</dbReference>
<dbReference type="Proteomes" id="UP000308705">
    <property type="component" value="Unassembled WGS sequence"/>
</dbReference>
<proteinExistence type="predicted"/>
<dbReference type="InterPro" id="IPR051797">
    <property type="entry name" value="TrmB-like"/>
</dbReference>
<organism evidence="2 3">
    <name type="scientific">Herbidospora galbida</name>
    <dbReference type="NCBI Taxonomy" id="2575442"/>
    <lineage>
        <taxon>Bacteria</taxon>
        <taxon>Bacillati</taxon>
        <taxon>Actinomycetota</taxon>
        <taxon>Actinomycetes</taxon>
        <taxon>Streptosporangiales</taxon>
        <taxon>Streptosporangiaceae</taxon>
        <taxon>Herbidospora</taxon>
    </lineage>
</organism>
<reference evidence="2 3" key="1">
    <citation type="submission" date="2019-04" db="EMBL/GenBank/DDBJ databases">
        <title>Herbidospora sp. NEAU-GS14.nov., a novel actinomycete isolated from soil.</title>
        <authorList>
            <person name="Han L."/>
        </authorList>
    </citation>
    <scope>NUCLEOTIDE SEQUENCE [LARGE SCALE GENOMIC DNA]</scope>
    <source>
        <strain evidence="2 3">NEAU-GS14</strain>
    </source>
</reference>
<sequence>MTTSADPLERLGLTRAQTAVYETVLRLHRATLPEIAQAADEPADEVAARLAGLVRLGAIDEQAGEYLARHPAAAIGRLIAARLDRLAEESRQIDEVLASVGGLTLTYDAGRDYQDRRFPVELVNGADELYESVIGLALQSPPSDLVTAIPDERSLTDFIRKYADTWIEALKSDLLSARAVIPASALAIPGMRDSLDRLAAAGAGVRALDRVPSWFFAIGHDAAGLPADWGVSLPGSAYNCYLVRAPIVVGALRALFDEMWQRAVPVRHSPGAVQVLRLASQGISDDTIARRLGLSVRTVRARFADAMAELGAQTRFQAGVEAARRGWLS</sequence>
<dbReference type="EMBL" id="SZQA01000002">
    <property type="protein sequence ID" value="TKK91027.1"/>
    <property type="molecule type" value="Genomic_DNA"/>
</dbReference>